<dbReference type="Proteomes" id="UP000010552">
    <property type="component" value="Unassembled WGS sequence"/>
</dbReference>
<evidence type="ECO:0000256" key="4">
    <source>
        <dbReference type="SAM" id="Phobius"/>
    </source>
</evidence>
<reference evidence="6" key="1">
    <citation type="journal article" date="2013" name="Science">
        <title>Comparative analysis of bat genomes provides insight into the evolution of flight and immunity.</title>
        <authorList>
            <person name="Zhang G."/>
            <person name="Cowled C."/>
            <person name="Shi Z."/>
            <person name="Huang Z."/>
            <person name="Bishop-Lilly K.A."/>
            <person name="Fang X."/>
            <person name="Wynne J.W."/>
            <person name="Xiong Z."/>
            <person name="Baker M.L."/>
            <person name="Zhao W."/>
            <person name="Tachedjian M."/>
            <person name="Zhu Y."/>
            <person name="Zhou P."/>
            <person name="Jiang X."/>
            <person name="Ng J."/>
            <person name="Yang L."/>
            <person name="Wu L."/>
            <person name="Xiao J."/>
            <person name="Feng Y."/>
            <person name="Chen Y."/>
            <person name="Sun X."/>
            <person name="Zhang Y."/>
            <person name="Marsh G.A."/>
            <person name="Crameri G."/>
            <person name="Broder C.C."/>
            <person name="Frey K.G."/>
            <person name="Wang L.F."/>
            <person name="Wang J."/>
        </authorList>
    </citation>
    <scope>NUCLEOTIDE SEQUENCE [LARGE SCALE GENOMIC DNA]</scope>
</reference>
<keyword evidence="6" id="KW-1185">Reference proteome</keyword>
<evidence type="ECO:0000313" key="6">
    <source>
        <dbReference type="Proteomes" id="UP000010552"/>
    </source>
</evidence>
<evidence type="ECO:0000313" key="5">
    <source>
        <dbReference type="EMBL" id="ELK11833.1"/>
    </source>
</evidence>
<evidence type="ECO:0000256" key="1">
    <source>
        <dbReference type="ARBA" id="ARBA00004647"/>
    </source>
</evidence>
<protein>
    <submittedName>
        <fullName evidence="5">BRCA2 and CDKN1A-interacting protein</fullName>
    </submittedName>
</protein>
<gene>
    <name evidence="5" type="ORF">PAL_GLEAN10008995</name>
</gene>
<proteinExistence type="inferred from homology"/>
<dbReference type="EMBL" id="KB030668">
    <property type="protein sequence ID" value="ELK11833.1"/>
    <property type="molecule type" value="Genomic_DNA"/>
</dbReference>
<dbReference type="AlphaFoldDB" id="L5KMN2"/>
<sequence length="129" mass="14384">MASRPKRRAVGAGAPPPPDTPVPHREEAEEDDLEEEDEDDEDSDEEESDDDEVVDEEVNVEFEAYSISDNDYDGIKKLLQQEMEMVVVLYPLQPPVSFLVTKFLGLVSILALLFSPLSSAAAPDFPCYH</sequence>
<feature type="region of interest" description="Disordered" evidence="3">
    <location>
        <begin position="1"/>
        <end position="56"/>
    </location>
</feature>
<feature type="transmembrane region" description="Helical" evidence="4">
    <location>
        <begin position="103"/>
        <end position="122"/>
    </location>
</feature>
<dbReference type="InterPro" id="IPR025602">
    <property type="entry name" value="BCP1_family"/>
</dbReference>
<dbReference type="PANTHER" id="PTHR13261:SF0">
    <property type="entry name" value="BRCA2 AND CDKN1A-INTERACTING PROTEIN"/>
    <property type="match status" value="1"/>
</dbReference>
<dbReference type="STRING" id="9402.L5KMN2"/>
<dbReference type="PANTHER" id="PTHR13261">
    <property type="entry name" value="BRCA2 AND CDKN1A INTERACTING PROTEIN"/>
    <property type="match status" value="1"/>
</dbReference>
<comment type="subcellular location">
    <subcellularLocation>
        <location evidence="1">Cytoplasm</location>
        <location evidence="1">Cytoskeleton</location>
        <location evidence="1">Spindle pole</location>
    </subcellularLocation>
</comment>
<accession>L5KMN2</accession>
<keyword evidence="4" id="KW-1133">Transmembrane helix</keyword>
<feature type="compositionally biased region" description="Acidic residues" evidence="3">
    <location>
        <begin position="28"/>
        <end position="56"/>
    </location>
</feature>
<dbReference type="GO" id="GO:0000922">
    <property type="term" value="C:spindle pole"/>
    <property type="evidence" value="ECO:0007669"/>
    <property type="project" value="UniProtKB-SubCell"/>
</dbReference>
<keyword evidence="4" id="KW-0472">Membrane</keyword>
<name>L5KMN2_PTEAL</name>
<evidence type="ECO:0000256" key="2">
    <source>
        <dbReference type="ARBA" id="ARBA00006781"/>
    </source>
</evidence>
<comment type="similarity">
    <text evidence="2">Belongs to the BCP1 family.</text>
</comment>
<dbReference type="GO" id="GO:0005634">
    <property type="term" value="C:nucleus"/>
    <property type="evidence" value="ECO:0007669"/>
    <property type="project" value="TreeGrafter"/>
</dbReference>
<organism evidence="5 6">
    <name type="scientific">Pteropus alecto</name>
    <name type="common">Black flying fox</name>
    <dbReference type="NCBI Taxonomy" id="9402"/>
    <lineage>
        <taxon>Eukaryota</taxon>
        <taxon>Metazoa</taxon>
        <taxon>Chordata</taxon>
        <taxon>Craniata</taxon>
        <taxon>Vertebrata</taxon>
        <taxon>Euteleostomi</taxon>
        <taxon>Mammalia</taxon>
        <taxon>Eutheria</taxon>
        <taxon>Laurasiatheria</taxon>
        <taxon>Chiroptera</taxon>
        <taxon>Yinpterochiroptera</taxon>
        <taxon>Pteropodoidea</taxon>
        <taxon>Pteropodidae</taxon>
        <taxon>Pteropodinae</taxon>
        <taxon>Pteropus</taxon>
    </lineage>
</organism>
<dbReference type="InParanoid" id="L5KMN2"/>
<keyword evidence="4" id="KW-0812">Transmembrane</keyword>
<evidence type="ECO:0000256" key="3">
    <source>
        <dbReference type="SAM" id="MobiDB-lite"/>
    </source>
</evidence>